<dbReference type="InterPro" id="IPR016032">
    <property type="entry name" value="Sig_transdc_resp-reg_C-effctor"/>
</dbReference>
<dbReference type="Pfam" id="PF00196">
    <property type="entry name" value="GerE"/>
    <property type="match status" value="1"/>
</dbReference>
<dbReference type="InterPro" id="IPR058245">
    <property type="entry name" value="NreC/VraR/RcsB-like_REC"/>
</dbReference>
<dbReference type="InterPro" id="IPR000792">
    <property type="entry name" value="Tscrpt_reg_LuxR_C"/>
</dbReference>
<dbReference type="SMART" id="SM00448">
    <property type="entry name" value="REC"/>
    <property type="match status" value="1"/>
</dbReference>
<dbReference type="EMBL" id="LT629792">
    <property type="protein sequence ID" value="SDU05514.1"/>
    <property type="molecule type" value="Genomic_DNA"/>
</dbReference>
<dbReference type="Gene3D" id="3.40.50.2300">
    <property type="match status" value="1"/>
</dbReference>
<evidence type="ECO:0000259" key="6">
    <source>
        <dbReference type="PROSITE" id="PS50110"/>
    </source>
</evidence>
<keyword evidence="8" id="KW-1185">Reference proteome</keyword>
<dbReference type="PROSITE" id="PS50043">
    <property type="entry name" value="HTH_LUXR_2"/>
    <property type="match status" value="1"/>
</dbReference>
<feature type="modified residue" description="4-aspartylphosphate" evidence="3">
    <location>
        <position position="55"/>
    </location>
</feature>
<evidence type="ECO:0000313" key="8">
    <source>
        <dbReference type="Proteomes" id="UP000198976"/>
    </source>
</evidence>
<dbReference type="Proteomes" id="UP000198976">
    <property type="component" value="Chromosome I"/>
</dbReference>
<evidence type="ECO:0000259" key="5">
    <source>
        <dbReference type="PROSITE" id="PS50043"/>
    </source>
</evidence>
<accession>A0ABY0VBE6</accession>
<dbReference type="RefSeq" id="WP_092648880.1">
    <property type="nucleotide sequence ID" value="NZ_LT629792.1"/>
</dbReference>
<evidence type="ECO:0000256" key="3">
    <source>
        <dbReference type="PROSITE-ProRule" id="PRU00169"/>
    </source>
</evidence>
<dbReference type="InterPro" id="IPR011006">
    <property type="entry name" value="CheY-like_superfamily"/>
</dbReference>
<name>A0ABY0VBE6_9ACTO</name>
<keyword evidence="1 3" id="KW-0597">Phosphoprotein</keyword>
<dbReference type="InterPro" id="IPR001789">
    <property type="entry name" value="Sig_transdc_resp-reg_receiver"/>
</dbReference>
<feature type="compositionally biased region" description="Basic and acidic residues" evidence="4">
    <location>
        <begin position="191"/>
        <end position="202"/>
    </location>
</feature>
<feature type="domain" description="HTH luxR-type" evidence="5">
    <location>
        <begin position="135"/>
        <end position="200"/>
    </location>
</feature>
<dbReference type="Pfam" id="PF00072">
    <property type="entry name" value="Response_reg"/>
    <property type="match status" value="1"/>
</dbReference>
<keyword evidence="2" id="KW-0238">DNA-binding</keyword>
<dbReference type="SUPFAM" id="SSF52172">
    <property type="entry name" value="CheY-like"/>
    <property type="match status" value="1"/>
</dbReference>
<dbReference type="PANTHER" id="PTHR43214">
    <property type="entry name" value="TWO-COMPONENT RESPONSE REGULATOR"/>
    <property type="match status" value="1"/>
</dbReference>
<proteinExistence type="predicted"/>
<dbReference type="CDD" id="cd17535">
    <property type="entry name" value="REC_NarL-like"/>
    <property type="match status" value="1"/>
</dbReference>
<dbReference type="SMART" id="SM00421">
    <property type="entry name" value="HTH_LUXR"/>
    <property type="match status" value="1"/>
</dbReference>
<dbReference type="PROSITE" id="PS50110">
    <property type="entry name" value="RESPONSE_REGULATORY"/>
    <property type="match status" value="1"/>
</dbReference>
<feature type="domain" description="Response regulatory" evidence="6">
    <location>
        <begin position="2"/>
        <end position="120"/>
    </location>
</feature>
<reference evidence="7 8" key="1">
    <citation type="submission" date="2016-10" db="EMBL/GenBank/DDBJ databases">
        <authorList>
            <person name="Varghese N."/>
            <person name="Submissions S."/>
        </authorList>
    </citation>
    <scope>NUCLEOTIDE SEQUENCE [LARGE SCALE GENOMIC DNA]</scope>
    <source>
        <strain evidence="7 8">DSM 9169</strain>
    </source>
</reference>
<evidence type="ECO:0000256" key="2">
    <source>
        <dbReference type="ARBA" id="ARBA00023125"/>
    </source>
</evidence>
<protein>
    <submittedName>
        <fullName evidence="7">Two component transcriptional regulator, LuxR family</fullName>
    </submittedName>
</protein>
<dbReference type="SUPFAM" id="SSF46894">
    <property type="entry name" value="C-terminal effector domain of the bipartite response regulators"/>
    <property type="match status" value="1"/>
</dbReference>
<dbReference type="PROSITE" id="PS00622">
    <property type="entry name" value="HTH_LUXR_1"/>
    <property type="match status" value="1"/>
</dbReference>
<dbReference type="PRINTS" id="PR00038">
    <property type="entry name" value="HTHLUXR"/>
</dbReference>
<organism evidence="7 8">
    <name type="scientific">Schaalia radingae</name>
    <dbReference type="NCBI Taxonomy" id="131110"/>
    <lineage>
        <taxon>Bacteria</taxon>
        <taxon>Bacillati</taxon>
        <taxon>Actinomycetota</taxon>
        <taxon>Actinomycetes</taxon>
        <taxon>Actinomycetales</taxon>
        <taxon>Actinomycetaceae</taxon>
        <taxon>Schaalia</taxon>
    </lineage>
</organism>
<dbReference type="CDD" id="cd06170">
    <property type="entry name" value="LuxR_C_like"/>
    <property type="match status" value="1"/>
</dbReference>
<dbReference type="PANTHER" id="PTHR43214:SF42">
    <property type="entry name" value="TRANSCRIPTIONAL REGULATORY PROTEIN DESR"/>
    <property type="match status" value="1"/>
</dbReference>
<gene>
    <name evidence="7" type="ORF">SAMN04489714_1886</name>
</gene>
<evidence type="ECO:0000313" key="7">
    <source>
        <dbReference type="EMBL" id="SDU05514.1"/>
    </source>
</evidence>
<sequence length="202" mass="21112">MRVAVVDDQGVVRAGIAALIGLEPDIEVVAQASNGSEAVDLAETMGAEIDVMLLDVEMPGIDGLQALPRVREVSPHTRVLMLTTFDRPGWVARALSLGAAGFVLKDQPAEALAASIRAVNDGKQVVDQELAARTLGLGINPLTPREIDVLRAAEGGGTTADVAREVGLSQGTVRNHVTSAMAKTGGSSRMDAARRARDNGWL</sequence>
<feature type="region of interest" description="Disordered" evidence="4">
    <location>
        <begin position="182"/>
        <end position="202"/>
    </location>
</feature>
<dbReference type="InterPro" id="IPR039420">
    <property type="entry name" value="WalR-like"/>
</dbReference>
<evidence type="ECO:0000256" key="4">
    <source>
        <dbReference type="SAM" id="MobiDB-lite"/>
    </source>
</evidence>
<evidence type="ECO:0000256" key="1">
    <source>
        <dbReference type="ARBA" id="ARBA00022553"/>
    </source>
</evidence>